<dbReference type="InterPro" id="IPR003542">
    <property type="entry name" value="Enbac_synth_compD-like"/>
</dbReference>
<dbReference type="SUPFAM" id="SSF56214">
    <property type="entry name" value="4'-phosphopantetheinyl transferase"/>
    <property type="match status" value="1"/>
</dbReference>
<comment type="caution">
    <text evidence="5">The sequence shown here is derived from an EMBL/GenBank/DDBJ whole genome shotgun (WGS) entry which is preliminary data.</text>
</comment>
<keyword evidence="6" id="KW-1185">Reference proteome</keyword>
<name>A0A835Z1R2_9STRA</name>
<evidence type="ECO:0008006" key="7">
    <source>
        <dbReference type="Google" id="ProtNLM"/>
    </source>
</evidence>
<dbReference type="Pfam" id="PF17837">
    <property type="entry name" value="4PPT_N"/>
    <property type="match status" value="1"/>
</dbReference>
<feature type="compositionally biased region" description="Gly residues" evidence="2">
    <location>
        <begin position="168"/>
        <end position="190"/>
    </location>
</feature>
<organism evidence="5 6">
    <name type="scientific">Tribonema minus</name>
    <dbReference type="NCBI Taxonomy" id="303371"/>
    <lineage>
        <taxon>Eukaryota</taxon>
        <taxon>Sar</taxon>
        <taxon>Stramenopiles</taxon>
        <taxon>Ochrophyta</taxon>
        <taxon>PX clade</taxon>
        <taxon>Xanthophyceae</taxon>
        <taxon>Tribonematales</taxon>
        <taxon>Tribonemataceae</taxon>
        <taxon>Tribonema</taxon>
    </lineage>
</organism>
<feature type="region of interest" description="Disordered" evidence="2">
    <location>
        <begin position="167"/>
        <end position="192"/>
    </location>
</feature>
<dbReference type="InterPro" id="IPR037143">
    <property type="entry name" value="4-PPantetheinyl_Trfase_dom_sf"/>
</dbReference>
<sequence length="242" mass="24400">MSGPLSAAALDAARQELLQQEMEFCATLPTLQQPSFLAGRLAVRRALLAQQHRYSGCSGDGGGEALAAAAAALRAGPILKAEGGGPLLPSCVVGSISHKARIAVAVVSTCCDGTIGIDIEDVGGGAARRRRRHSRTDADASELCAVGSTTNLGLRILTAAERESICGSGDGDGGGGGSGSGGSGGGGDGSGESALGLTAEQQVLLRFSVKESLYKALSPRVRRYVGFREAEVGAVHLRTVIG</sequence>
<dbReference type="Proteomes" id="UP000664859">
    <property type="component" value="Unassembled WGS sequence"/>
</dbReference>
<dbReference type="Pfam" id="PF01648">
    <property type="entry name" value="ACPS"/>
    <property type="match status" value="1"/>
</dbReference>
<protein>
    <recommendedName>
        <fullName evidence="7">4'-phosphopantetheinyl transferase</fullName>
    </recommendedName>
</protein>
<dbReference type="PANTHER" id="PTHR38096">
    <property type="entry name" value="ENTEROBACTIN SYNTHASE COMPONENT D"/>
    <property type="match status" value="1"/>
</dbReference>
<gene>
    <name evidence="5" type="ORF">JKP88DRAFT_348670</name>
</gene>
<evidence type="ECO:0000256" key="1">
    <source>
        <dbReference type="ARBA" id="ARBA00022679"/>
    </source>
</evidence>
<evidence type="ECO:0000259" key="4">
    <source>
        <dbReference type="Pfam" id="PF17837"/>
    </source>
</evidence>
<evidence type="ECO:0000313" key="5">
    <source>
        <dbReference type="EMBL" id="KAG5183440.1"/>
    </source>
</evidence>
<reference evidence="5" key="1">
    <citation type="submission" date="2021-02" db="EMBL/GenBank/DDBJ databases">
        <title>First Annotated Genome of the Yellow-green Alga Tribonema minus.</title>
        <authorList>
            <person name="Mahan K.M."/>
        </authorList>
    </citation>
    <scope>NUCLEOTIDE SEQUENCE</scope>
    <source>
        <strain evidence="5">UTEX B ZZ1240</strain>
    </source>
</reference>
<dbReference type="GO" id="GO:0005886">
    <property type="term" value="C:plasma membrane"/>
    <property type="evidence" value="ECO:0007669"/>
    <property type="project" value="TreeGrafter"/>
</dbReference>
<dbReference type="OrthoDB" id="47193at2759"/>
<feature type="domain" description="4'-phosphopantetheinyl transferase N-terminal" evidence="4">
    <location>
        <begin position="68"/>
        <end position="108"/>
    </location>
</feature>
<dbReference type="GO" id="GO:0009239">
    <property type="term" value="P:enterobactin biosynthetic process"/>
    <property type="evidence" value="ECO:0007669"/>
    <property type="project" value="InterPro"/>
</dbReference>
<evidence type="ECO:0000313" key="6">
    <source>
        <dbReference type="Proteomes" id="UP000664859"/>
    </source>
</evidence>
<feature type="domain" description="4'-phosphopantetheinyl transferase" evidence="3">
    <location>
        <begin position="115"/>
        <end position="232"/>
    </location>
</feature>
<dbReference type="GO" id="GO:0009366">
    <property type="term" value="C:enterobactin synthetase complex"/>
    <property type="evidence" value="ECO:0007669"/>
    <property type="project" value="InterPro"/>
</dbReference>
<dbReference type="Gene3D" id="3.90.470.20">
    <property type="entry name" value="4'-phosphopantetheinyl transferase domain"/>
    <property type="match status" value="1"/>
</dbReference>
<evidence type="ECO:0000256" key="2">
    <source>
        <dbReference type="SAM" id="MobiDB-lite"/>
    </source>
</evidence>
<dbReference type="PANTHER" id="PTHR38096:SF1">
    <property type="entry name" value="ENTEROBACTIN SYNTHASE COMPONENT D"/>
    <property type="match status" value="1"/>
</dbReference>
<dbReference type="InterPro" id="IPR008278">
    <property type="entry name" value="4-PPantetheinyl_Trfase_dom"/>
</dbReference>
<proteinExistence type="predicted"/>
<dbReference type="InterPro" id="IPR041354">
    <property type="entry name" value="4PPT_N"/>
</dbReference>
<dbReference type="AlphaFoldDB" id="A0A835Z1R2"/>
<evidence type="ECO:0000259" key="3">
    <source>
        <dbReference type="Pfam" id="PF01648"/>
    </source>
</evidence>
<dbReference type="GO" id="GO:0008897">
    <property type="term" value="F:holo-[acyl-carrier-protein] synthase activity"/>
    <property type="evidence" value="ECO:0007669"/>
    <property type="project" value="InterPro"/>
</dbReference>
<dbReference type="EMBL" id="JAFCMP010000212">
    <property type="protein sequence ID" value="KAG5183440.1"/>
    <property type="molecule type" value="Genomic_DNA"/>
</dbReference>
<dbReference type="GO" id="GO:0000287">
    <property type="term" value="F:magnesium ion binding"/>
    <property type="evidence" value="ECO:0007669"/>
    <property type="project" value="InterPro"/>
</dbReference>
<keyword evidence="1" id="KW-0808">Transferase</keyword>
<accession>A0A835Z1R2</accession>